<organism evidence="2 3">
    <name type="scientific">Burkholderia ambifaria</name>
    <dbReference type="NCBI Taxonomy" id="152480"/>
    <lineage>
        <taxon>Bacteria</taxon>
        <taxon>Pseudomonadati</taxon>
        <taxon>Pseudomonadota</taxon>
        <taxon>Betaproteobacteria</taxon>
        <taxon>Burkholderiales</taxon>
        <taxon>Burkholderiaceae</taxon>
        <taxon>Burkholderia</taxon>
        <taxon>Burkholderia cepacia complex</taxon>
    </lineage>
</organism>
<proteinExistence type="predicted"/>
<feature type="chain" id="PRO_5041316752" evidence="1">
    <location>
        <begin position="21"/>
        <end position="215"/>
    </location>
</feature>
<dbReference type="AlphaFoldDB" id="A0AA41E464"/>
<dbReference type="Proteomes" id="UP000682266">
    <property type="component" value="Unassembled WGS sequence"/>
</dbReference>
<accession>A0AA41E464</accession>
<evidence type="ECO:0000313" key="3">
    <source>
        <dbReference type="Proteomes" id="UP000682266"/>
    </source>
</evidence>
<protein>
    <submittedName>
        <fullName evidence="2">Uncharacterized protein</fullName>
    </submittedName>
</protein>
<gene>
    <name evidence="2" type="ORF">KDW93_03190</name>
</gene>
<sequence length="215" mass="23263">MRMRIIFAILFLILMVPALADTGKAKFRASGNRIEILNNDGRMCVLDQQPSTAVESFDGSAVIISERGYVKKDDLDRCAPNVMVHVSTIPRNVGVLADINLGAKLYVAVDFVTVRPMRYLATVARLDSVKNLVTINGTYLDGQSLSKLQRYAFGSSGEAGSAVISPDGRYVAPAGQIDCSEDASPGVWDIERNIKVITGEQSCNKLFSLTGNGED</sequence>
<comment type="caution">
    <text evidence="2">The sequence shown here is derived from an EMBL/GenBank/DDBJ whole genome shotgun (WGS) entry which is preliminary data.</text>
</comment>
<evidence type="ECO:0000313" key="2">
    <source>
        <dbReference type="EMBL" id="MBR8128008.1"/>
    </source>
</evidence>
<dbReference type="EMBL" id="JAGSVG010000002">
    <property type="protein sequence ID" value="MBR8128008.1"/>
    <property type="molecule type" value="Genomic_DNA"/>
</dbReference>
<feature type="signal peptide" evidence="1">
    <location>
        <begin position="1"/>
        <end position="20"/>
    </location>
</feature>
<name>A0AA41E464_9BURK</name>
<keyword evidence="1" id="KW-0732">Signal</keyword>
<dbReference type="RefSeq" id="WP_146124533.1">
    <property type="nucleotide sequence ID" value="NZ_JAGSVG010000002.1"/>
</dbReference>
<reference evidence="2" key="1">
    <citation type="submission" date="2021-04" db="EMBL/GenBank/DDBJ databases">
        <title>A collection of bacterial strains from the Burkholderia cepacia Research Laboratory and Repository.</title>
        <authorList>
            <person name="Lipuma J."/>
            <person name="Spilker T."/>
        </authorList>
    </citation>
    <scope>NUCLEOTIDE SEQUENCE</scope>
    <source>
        <strain evidence="2">AU36012</strain>
    </source>
</reference>
<evidence type="ECO:0000256" key="1">
    <source>
        <dbReference type="SAM" id="SignalP"/>
    </source>
</evidence>